<dbReference type="SUPFAM" id="SSF57016">
    <property type="entry name" value="Plant lectins/antimicrobial peptides"/>
    <property type="match status" value="1"/>
</dbReference>
<comment type="catalytic activity">
    <reaction evidence="1">
        <text>Random endo-hydrolysis of N-acetyl-beta-D-glucosaminide (1-&gt;4)-beta-linkages in chitin and chitodextrins.</text>
        <dbReference type="EC" id="3.2.1.14"/>
    </reaction>
</comment>
<feature type="disulfide bond" evidence="14">
    <location>
        <begin position="226"/>
        <end position="258"/>
    </location>
</feature>
<dbReference type="PIRSF" id="PIRSF001060">
    <property type="entry name" value="Endochitinase"/>
    <property type="match status" value="1"/>
</dbReference>
<dbReference type="GO" id="GO:0008061">
    <property type="term" value="F:chitin binding"/>
    <property type="evidence" value="ECO:0007669"/>
    <property type="project" value="UniProtKB-UniRule"/>
</dbReference>
<dbReference type="GO" id="GO:0000272">
    <property type="term" value="P:polysaccharide catabolic process"/>
    <property type="evidence" value="ECO:0007669"/>
    <property type="project" value="UniProtKB-KW"/>
</dbReference>
<keyword evidence="7" id="KW-0611">Plant defense</keyword>
<evidence type="ECO:0000256" key="7">
    <source>
        <dbReference type="ARBA" id="ARBA00022821"/>
    </source>
</evidence>
<dbReference type="InterPro" id="IPR036861">
    <property type="entry name" value="Endochitinase-like_sf"/>
</dbReference>
<accession>A0AAV6K525</accession>
<keyword evidence="8" id="KW-0146">Chitin degradation</keyword>
<comment type="function">
    <text evidence="2">Defense against chitin-containing fungal pathogens.</text>
</comment>
<dbReference type="Pfam" id="PF00187">
    <property type="entry name" value="Chitin_bind_1"/>
    <property type="match status" value="1"/>
</dbReference>
<keyword evidence="5 15" id="KW-0147">Chitin-binding</keyword>
<comment type="caution">
    <text evidence="18">The sequence shown here is derived from an EMBL/GenBank/DDBJ whole genome shotgun (WGS) entry which is preliminary data.</text>
</comment>
<dbReference type="PRINTS" id="PR00451">
    <property type="entry name" value="CHITINBINDNG"/>
</dbReference>
<dbReference type="PROSITE" id="PS00774">
    <property type="entry name" value="CHITINASE_19_2"/>
    <property type="match status" value="1"/>
</dbReference>
<evidence type="ECO:0000256" key="12">
    <source>
        <dbReference type="ARBA" id="ARBA00023326"/>
    </source>
</evidence>
<evidence type="ECO:0000256" key="15">
    <source>
        <dbReference type="PROSITE-ProRule" id="PRU00261"/>
    </source>
</evidence>
<keyword evidence="12" id="KW-0624">Polysaccharide degradation</keyword>
<feature type="disulfide bond" evidence="14 15">
    <location>
        <begin position="24"/>
        <end position="39"/>
    </location>
</feature>
<dbReference type="InterPro" id="IPR018371">
    <property type="entry name" value="Chitin-binding_1_CS"/>
</dbReference>
<dbReference type="PANTHER" id="PTHR22595">
    <property type="entry name" value="CHITINASE-RELATED"/>
    <property type="match status" value="1"/>
</dbReference>
<sequence length="273" mass="28858">MRFPAFTILSLLPILLALASAEQCGTQAGGALCPGGLCCSKFGWCGNGGDYCSTGCQSQCGGSTPTPSPSSGDISSLVSRDLFNRMLLHRNDGACPAKNFYTYDAFVSATKAFGTFATTGNTATQKREIAAFLAQTSHETTGYNYNYGPAGRAIGVDLLNNPDLVATDPVVSFKTALWFWMTPQSPKPSCHDVITGRWNPSAADRSAGRVSGFGAITNIINGGLECGHGSDSRVQDRIGFFRRYCQVLGISPGDNLDCGNQRSFGNGLLVDTM</sequence>
<evidence type="ECO:0000313" key="19">
    <source>
        <dbReference type="Proteomes" id="UP000823749"/>
    </source>
</evidence>
<keyword evidence="16" id="KW-0732">Signal</keyword>
<keyword evidence="10" id="KW-0119">Carbohydrate metabolism</keyword>
<evidence type="ECO:0000256" key="14">
    <source>
        <dbReference type="PIRSR" id="PIRSR001060-2"/>
    </source>
</evidence>
<keyword evidence="6" id="KW-0378">Hydrolase</keyword>
<dbReference type="AlphaFoldDB" id="A0AAV6K525"/>
<dbReference type="GO" id="GO:0008843">
    <property type="term" value="F:endochitinase activity"/>
    <property type="evidence" value="ECO:0007669"/>
    <property type="project" value="UniProtKB-EC"/>
</dbReference>
<evidence type="ECO:0000256" key="4">
    <source>
        <dbReference type="ARBA" id="ARBA00012729"/>
    </source>
</evidence>
<dbReference type="Gene3D" id="1.10.530.10">
    <property type="match status" value="1"/>
</dbReference>
<protein>
    <recommendedName>
        <fullName evidence="4">chitinase</fullName>
        <ecNumber evidence="4">3.2.1.14</ecNumber>
    </recommendedName>
</protein>
<dbReference type="Proteomes" id="UP000823749">
    <property type="component" value="Chromosome 5"/>
</dbReference>
<keyword evidence="11" id="KW-0326">Glycosidase</keyword>
<keyword evidence="19" id="KW-1185">Reference proteome</keyword>
<dbReference type="EMBL" id="JACTNZ010000005">
    <property type="protein sequence ID" value="KAG5547570.1"/>
    <property type="molecule type" value="Genomic_DNA"/>
</dbReference>
<name>A0AAV6K525_9ERIC</name>
<gene>
    <name evidence="18" type="ORF">RHGRI_013308</name>
</gene>
<keyword evidence="9 14" id="KW-1015">Disulfide bond</keyword>
<evidence type="ECO:0000256" key="9">
    <source>
        <dbReference type="ARBA" id="ARBA00023157"/>
    </source>
</evidence>
<evidence type="ECO:0000256" key="10">
    <source>
        <dbReference type="ARBA" id="ARBA00023277"/>
    </source>
</evidence>
<evidence type="ECO:0000256" key="3">
    <source>
        <dbReference type="ARBA" id="ARBA00009373"/>
    </source>
</evidence>
<feature type="signal peptide" evidence="16">
    <location>
        <begin position="1"/>
        <end position="21"/>
    </location>
</feature>
<dbReference type="PROSITE" id="PS50941">
    <property type="entry name" value="CHIT_BIND_I_2"/>
    <property type="match status" value="1"/>
</dbReference>
<evidence type="ECO:0000256" key="8">
    <source>
        <dbReference type="ARBA" id="ARBA00023024"/>
    </source>
</evidence>
<feature type="disulfide bond" evidence="14 15">
    <location>
        <begin position="56"/>
        <end position="60"/>
    </location>
</feature>
<dbReference type="PROSITE" id="PS00026">
    <property type="entry name" value="CHIT_BIND_I_1"/>
    <property type="match status" value="1"/>
</dbReference>
<dbReference type="InterPro" id="IPR000726">
    <property type="entry name" value="Glyco_hydro_19_cat"/>
</dbReference>
<evidence type="ECO:0000259" key="17">
    <source>
        <dbReference type="PROSITE" id="PS50941"/>
    </source>
</evidence>
<comment type="similarity">
    <text evidence="3">Belongs to the glycosyl hydrolase 19 family. Chitinase class I subfamily.</text>
</comment>
<dbReference type="EC" id="3.2.1.14" evidence="4"/>
<evidence type="ECO:0000256" key="16">
    <source>
        <dbReference type="SAM" id="SignalP"/>
    </source>
</evidence>
<reference evidence="18" key="1">
    <citation type="submission" date="2020-08" db="EMBL/GenBank/DDBJ databases">
        <title>Plant Genome Project.</title>
        <authorList>
            <person name="Zhang R.-G."/>
        </authorList>
    </citation>
    <scope>NUCLEOTIDE SEQUENCE</scope>
    <source>
        <strain evidence="18">WSP0</strain>
        <tissue evidence="18">Leaf</tissue>
    </source>
</reference>
<evidence type="ECO:0000313" key="18">
    <source>
        <dbReference type="EMBL" id="KAG5547570.1"/>
    </source>
</evidence>
<dbReference type="SMART" id="SM00270">
    <property type="entry name" value="ChtBD1"/>
    <property type="match status" value="1"/>
</dbReference>
<dbReference type="PROSITE" id="PS00773">
    <property type="entry name" value="CHITINASE_19_1"/>
    <property type="match status" value="1"/>
</dbReference>
<dbReference type="Pfam" id="PF00182">
    <property type="entry name" value="Glyco_hydro_19"/>
    <property type="match status" value="2"/>
</dbReference>
<dbReference type="FunFam" id="1.10.530.10:FF:000005">
    <property type="entry name" value="Basic endochitinase"/>
    <property type="match status" value="1"/>
</dbReference>
<feature type="disulfide bond" evidence="14 15">
    <location>
        <begin position="38"/>
        <end position="52"/>
    </location>
</feature>
<dbReference type="SUPFAM" id="SSF53955">
    <property type="entry name" value="Lysozyme-like"/>
    <property type="match status" value="1"/>
</dbReference>
<dbReference type="InterPro" id="IPR016283">
    <property type="entry name" value="Glyco_hydro_19"/>
</dbReference>
<feature type="chain" id="PRO_5043394882" description="chitinase" evidence="16">
    <location>
        <begin position="22"/>
        <end position="273"/>
    </location>
</feature>
<dbReference type="PANTHER" id="PTHR22595:SF184">
    <property type="entry name" value="ENDOCHITINASE A"/>
    <property type="match status" value="1"/>
</dbReference>
<feature type="disulfide bond" evidence="14 15">
    <location>
        <begin position="33"/>
        <end position="45"/>
    </location>
</feature>
<organism evidence="18 19">
    <name type="scientific">Rhododendron griersonianum</name>
    <dbReference type="NCBI Taxonomy" id="479676"/>
    <lineage>
        <taxon>Eukaryota</taxon>
        <taxon>Viridiplantae</taxon>
        <taxon>Streptophyta</taxon>
        <taxon>Embryophyta</taxon>
        <taxon>Tracheophyta</taxon>
        <taxon>Spermatophyta</taxon>
        <taxon>Magnoliopsida</taxon>
        <taxon>eudicotyledons</taxon>
        <taxon>Gunneridae</taxon>
        <taxon>Pentapetalae</taxon>
        <taxon>asterids</taxon>
        <taxon>Ericales</taxon>
        <taxon>Ericaceae</taxon>
        <taxon>Ericoideae</taxon>
        <taxon>Rhodoreae</taxon>
        <taxon>Rhododendron</taxon>
    </lineage>
</organism>
<dbReference type="Gene3D" id="3.30.60.10">
    <property type="entry name" value="Endochitinase-like"/>
    <property type="match status" value="1"/>
</dbReference>
<evidence type="ECO:0000256" key="13">
    <source>
        <dbReference type="PIRSR" id="PIRSR001060-1"/>
    </source>
</evidence>
<evidence type="ECO:0000256" key="6">
    <source>
        <dbReference type="ARBA" id="ARBA00022801"/>
    </source>
</evidence>
<dbReference type="InterPro" id="IPR001002">
    <property type="entry name" value="Chitin-bd_1"/>
</dbReference>
<evidence type="ECO:0000256" key="1">
    <source>
        <dbReference type="ARBA" id="ARBA00000822"/>
    </source>
</evidence>
<proteinExistence type="inferred from homology"/>
<feature type="domain" description="Chitin-binding type-1" evidence="17">
    <location>
        <begin position="21"/>
        <end position="62"/>
    </location>
</feature>
<dbReference type="GO" id="GO:0016998">
    <property type="term" value="P:cell wall macromolecule catabolic process"/>
    <property type="evidence" value="ECO:0007669"/>
    <property type="project" value="InterPro"/>
</dbReference>
<dbReference type="GO" id="GO:0006952">
    <property type="term" value="P:defense response"/>
    <property type="evidence" value="ECO:0007669"/>
    <property type="project" value="UniProtKB-KW"/>
</dbReference>
<evidence type="ECO:0000256" key="5">
    <source>
        <dbReference type="ARBA" id="ARBA00022669"/>
    </source>
</evidence>
<dbReference type="CDD" id="cd00325">
    <property type="entry name" value="chitinase_GH19"/>
    <property type="match status" value="1"/>
</dbReference>
<dbReference type="CDD" id="cd06921">
    <property type="entry name" value="ChtBD1_GH19_hevein"/>
    <property type="match status" value="1"/>
</dbReference>
<feature type="active site" description="Proton donor" evidence="13">
    <location>
        <position position="139"/>
    </location>
</feature>
<evidence type="ECO:0000256" key="2">
    <source>
        <dbReference type="ARBA" id="ARBA00003102"/>
    </source>
</evidence>
<dbReference type="GO" id="GO:0006032">
    <property type="term" value="P:chitin catabolic process"/>
    <property type="evidence" value="ECO:0007669"/>
    <property type="project" value="UniProtKB-KW"/>
</dbReference>
<evidence type="ECO:0000256" key="11">
    <source>
        <dbReference type="ARBA" id="ARBA00023295"/>
    </source>
</evidence>
<dbReference type="InterPro" id="IPR023346">
    <property type="entry name" value="Lysozyme-like_dom_sf"/>
</dbReference>